<evidence type="ECO:0000256" key="4">
    <source>
        <dbReference type="ARBA" id="ARBA00022679"/>
    </source>
</evidence>
<dbReference type="Gene3D" id="3.30.2130.30">
    <property type="match status" value="1"/>
</dbReference>
<proteinExistence type="inferred from homology"/>
<reference evidence="10" key="1">
    <citation type="journal article" date="2014" name="Front. Microbiol.">
        <title>High frequency of phylogenetically diverse reductive dehalogenase-homologous genes in deep subseafloor sedimentary metagenomes.</title>
        <authorList>
            <person name="Kawai M."/>
            <person name="Futagami T."/>
            <person name="Toyoda A."/>
            <person name="Takaki Y."/>
            <person name="Nishi S."/>
            <person name="Hori S."/>
            <person name="Arai W."/>
            <person name="Tsubouchi T."/>
            <person name="Morono Y."/>
            <person name="Uchiyama I."/>
            <person name="Ito T."/>
            <person name="Fujiyama A."/>
            <person name="Inagaki F."/>
            <person name="Takami H."/>
        </authorList>
    </citation>
    <scope>NUCLEOTIDE SEQUENCE</scope>
    <source>
        <strain evidence="10">Expedition CK06-06</strain>
    </source>
</reference>
<dbReference type="EMBL" id="BARS01038974">
    <property type="protein sequence ID" value="GAG14662.1"/>
    <property type="molecule type" value="Genomic_DNA"/>
</dbReference>
<dbReference type="Pfam" id="PF02926">
    <property type="entry name" value="THUMP"/>
    <property type="match status" value="1"/>
</dbReference>
<dbReference type="PANTHER" id="PTHR43209">
    <property type="entry name" value="TRNA SULFURTRANSFERASE"/>
    <property type="match status" value="1"/>
</dbReference>
<dbReference type="HAMAP" id="MF_00021">
    <property type="entry name" value="ThiI"/>
    <property type="match status" value="1"/>
</dbReference>
<organism evidence="10">
    <name type="scientific">marine sediment metagenome</name>
    <dbReference type="NCBI Taxonomy" id="412755"/>
    <lineage>
        <taxon>unclassified sequences</taxon>
        <taxon>metagenomes</taxon>
        <taxon>ecological metagenomes</taxon>
    </lineage>
</organism>
<dbReference type="SUPFAM" id="SSF52402">
    <property type="entry name" value="Adenine nucleotide alpha hydrolases-like"/>
    <property type="match status" value="1"/>
</dbReference>
<feature type="non-terminal residue" evidence="10">
    <location>
        <position position="1"/>
    </location>
</feature>
<evidence type="ECO:0000313" key="10">
    <source>
        <dbReference type="EMBL" id="GAG14662.1"/>
    </source>
</evidence>
<protein>
    <recommendedName>
        <fullName evidence="9">THUMP domain-containing protein</fullName>
    </recommendedName>
</protein>
<dbReference type="InterPro" id="IPR004114">
    <property type="entry name" value="THUMP_dom"/>
</dbReference>
<dbReference type="InterPro" id="IPR014729">
    <property type="entry name" value="Rossmann-like_a/b/a_fold"/>
</dbReference>
<dbReference type="GO" id="GO:0005829">
    <property type="term" value="C:cytosol"/>
    <property type="evidence" value="ECO:0007669"/>
    <property type="project" value="TreeGrafter"/>
</dbReference>
<feature type="non-terminal residue" evidence="10">
    <location>
        <position position="255"/>
    </location>
</feature>
<dbReference type="CDD" id="cd11716">
    <property type="entry name" value="THUMP_ThiI"/>
    <property type="match status" value="1"/>
</dbReference>
<dbReference type="InterPro" id="IPR049961">
    <property type="entry name" value="ThiI_N"/>
</dbReference>
<sequence>PKQRKIKQALKNIFGLAYFAFAIEVRQEIGEIKEKCLALLQEEKFTSFKIFTKRSKKEFPLTSQQINEKIGAHIVEELDKKVDLTKPDLTCYVEIVEKYAFVYLKKIKGPGGLPVGVSGRAISLLSGGIDSPVASFYALKRGIRIIFLHFHSAPYTSEASITKVKKLAVILSKWQIRTKLYLVPFADIQKEILLKTPEKFRVVLYRRFMMRIAEQIALKEKALALVTGEAIGQVASQTIENIRAIEEAASLLILR</sequence>
<keyword evidence="6" id="KW-0067">ATP-binding</keyword>
<dbReference type="GO" id="GO:0005524">
    <property type="term" value="F:ATP binding"/>
    <property type="evidence" value="ECO:0007669"/>
    <property type="project" value="UniProtKB-KW"/>
</dbReference>
<evidence type="ECO:0000259" key="9">
    <source>
        <dbReference type="PROSITE" id="PS51165"/>
    </source>
</evidence>
<gene>
    <name evidence="10" type="ORF">S01H1_59580</name>
</gene>
<evidence type="ECO:0000256" key="8">
    <source>
        <dbReference type="ARBA" id="ARBA00022977"/>
    </source>
</evidence>
<dbReference type="GO" id="GO:0052837">
    <property type="term" value="P:thiazole biosynthetic process"/>
    <property type="evidence" value="ECO:0007669"/>
    <property type="project" value="TreeGrafter"/>
</dbReference>
<evidence type="ECO:0000256" key="7">
    <source>
        <dbReference type="ARBA" id="ARBA00022884"/>
    </source>
</evidence>
<keyword evidence="2" id="KW-0963">Cytoplasm</keyword>
<name>X0VU47_9ZZZZ</name>
<comment type="caution">
    <text evidence="10">The sequence shown here is derived from an EMBL/GenBank/DDBJ whole genome shotgun (WGS) entry which is preliminary data.</text>
</comment>
<keyword evidence="8" id="KW-0784">Thiamine biosynthesis</keyword>
<keyword evidence="7" id="KW-0694">RNA-binding</keyword>
<dbReference type="PROSITE" id="PS51165">
    <property type="entry name" value="THUMP"/>
    <property type="match status" value="1"/>
</dbReference>
<dbReference type="InterPro" id="IPR050102">
    <property type="entry name" value="tRNA_sulfurtransferase_ThiI"/>
</dbReference>
<keyword evidence="3" id="KW-0820">tRNA-binding</keyword>
<dbReference type="NCBIfam" id="TIGR00342">
    <property type="entry name" value="tRNA uracil 4-sulfurtransferase ThiI"/>
    <property type="match status" value="1"/>
</dbReference>
<dbReference type="InterPro" id="IPR003720">
    <property type="entry name" value="tRNA_STrfase"/>
</dbReference>
<dbReference type="PANTHER" id="PTHR43209:SF1">
    <property type="entry name" value="TRNA SULFURTRANSFERASE"/>
    <property type="match status" value="1"/>
</dbReference>
<comment type="subcellular location">
    <subcellularLocation>
        <location evidence="1">Cytoplasm</location>
    </subcellularLocation>
</comment>
<evidence type="ECO:0000256" key="2">
    <source>
        <dbReference type="ARBA" id="ARBA00022490"/>
    </source>
</evidence>
<dbReference type="Pfam" id="PF02568">
    <property type="entry name" value="ThiI"/>
    <property type="match status" value="1"/>
</dbReference>
<dbReference type="SUPFAM" id="SSF143437">
    <property type="entry name" value="THUMP domain-like"/>
    <property type="match status" value="1"/>
</dbReference>
<dbReference type="GO" id="GO:0004810">
    <property type="term" value="F:CCA tRNA nucleotidyltransferase activity"/>
    <property type="evidence" value="ECO:0007669"/>
    <property type="project" value="InterPro"/>
</dbReference>
<feature type="domain" description="THUMP" evidence="9">
    <location>
        <begin position="4"/>
        <end position="106"/>
    </location>
</feature>
<accession>X0VU47</accession>
<evidence type="ECO:0000256" key="5">
    <source>
        <dbReference type="ARBA" id="ARBA00022741"/>
    </source>
</evidence>
<dbReference type="InterPro" id="IPR020536">
    <property type="entry name" value="ThiI_AANH"/>
</dbReference>
<keyword evidence="4" id="KW-0808">Transferase</keyword>
<evidence type="ECO:0000256" key="3">
    <source>
        <dbReference type="ARBA" id="ARBA00022555"/>
    </source>
</evidence>
<dbReference type="Gene3D" id="3.40.50.620">
    <property type="entry name" value="HUPs"/>
    <property type="match status" value="1"/>
</dbReference>
<dbReference type="GO" id="GO:0002937">
    <property type="term" value="P:tRNA 4-thiouridine biosynthesis"/>
    <property type="evidence" value="ECO:0007669"/>
    <property type="project" value="TreeGrafter"/>
</dbReference>
<dbReference type="SMART" id="SM00981">
    <property type="entry name" value="THUMP"/>
    <property type="match status" value="1"/>
</dbReference>
<dbReference type="GO" id="GO:0000049">
    <property type="term" value="F:tRNA binding"/>
    <property type="evidence" value="ECO:0007669"/>
    <property type="project" value="UniProtKB-KW"/>
</dbReference>
<dbReference type="GO" id="GO:0016783">
    <property type="term" value="F:sulfurtransferase activity"/>
    <property type="evidence" value="ECO:0007669"/>
    <property type="project" value="InterPro"/>
</dbReference>
<evidence type="ECO:0000256" key="1">
    <source>
        <dbReference type="ARBA" id="ARBA00004496"/>
    </source>
</evidence>
<dbReference type="GO" id="GO:0009228">
    <property type="term" value="P:thiamine biosynthetic process"/>
    <property type="evidence" value="ECO:0007669"/>
    <property type="project" value="UniProtKB-KW"/>
</dbReference>
<evidence type="ECO:0000256" key="6">
    <source>
        <dbReference type="ARBA" id="ARBA00022840"/>
    </source>
</evidence>
<dbReference type="InterPro" id="IPR049962">
    <property type="entry name" value="THUMP_ThiI"/>
</dbReference>
<dbReference type="AlphaFoldDB" id="X0VU47"/>
<keyword evidence="5" id="KW-0547">Nucleotide-binding</keyword>